<protein>
    <submittedName>
        <fullName evidence="1">Uncharacterized protein</fullName>
    </submittedName>
</protein>
<reference evidence="2" key="1">
    <citation type="submission" date="2017-02" db="EMBL/GenBank/DDBJ databases">
        <authorList>
            <person name="Varghese N."/>
            <person name="Submissions S."/>
        </authorList>
    </citation>
    <scope>NUCLEOTIDE SEQUENCE [LARGE SCALE GENOMIC DNA]</scope>
    <source>
        <strain evidence="2">DSM 22270</strain>
    </source>
</reference>
<dbReference type="AlphaFoldDB" id="A0A1T5H4L5"/>
<accession>A0A1T5H4L5</accession>
<evidence type="ECO:0000313" key="1">
    <source>
        <dbReference type="EMBL" id="SKC15490.1"/>
    </source>
</evidence>
<dbReference type="EMBL" id="FUZA01000008">
    <property type="protein sequence ID" value="SKC15490.1"/>
    <property type="molecule type" value="Genomic_DNA"/>
</dbReference>
<dbReference type="STRING" id="651661.SAMN05660293_04858"/>
<keyword evidence="2" id="KW-1185">Reference proteome</keyword>
<dbReference type="Proteomes" id="UP000190897">
    <property type="component" value="Unassembled WGS sequence"/>
</dbReference>
<sequence length="49" mass="5425">MDYKNIRSFFQPVLNFVKNKIGPGVCVKFVISKNVGESGGRVAPENLNL</sequence>
<organism evidence="1 2">
    <name type="scientific">Dyadobacter psychrophilus</name>
    <dbReference type="NCBI Taxonomy" id="651661"/>
    <lineage>
        <taxon>Bacteria</taxon>
        <taxon>Pseudomonadati</taxon>
        <taxon>Bacteroidota</taxon>
        <taxon>Cytophagia</taxon>
        <taxon>Cytophagales</taxon>
        <taxon>Spirosomataceae</taxon>
        <taxon>Dyadobacter</taxon>
    </lineage>
</organism>
<gene>
    <name evidence="1" type="ORF">SAMN05660293_04858</name>
</gene>
<proteinExistence type="predicted"/>
<name>A0A1T5H4L5_9BACT</name>
<evidence type="ECO:0000313" key="2">
    <source>
        <dbReference type="Proteomes" id="UP000190897"/>
    </source>
</evidence>